<evidence type="ECO:0000313" key="1">
    <source>
        <dbReference type="EMBL" id="KAJ0095588.1"/>
    </source>
</evidence>
<dbReference type="EMBL" id="CM047902">
    <property type="protein sequence ID" value="KAJ0095588.1"/>
    <property type="molecule type" value="Genomic_DNA"/>
</dbReference>
<evidence type="ECO:0000313" key="2">
    <source>
        <dbReference type="Proteomes" id="UP001164250"/>
    </source>
</evidence>
<name>A0ACC1B9U0_9ROSI</name>
<organism evidence="1 2">
    <name type="scientific">Pistacia atlantica</name>
    <dbReference type="NCBI Taxonomy" id="434234"/>
    <lineage>
        <taxon>Eukaryota</taxon>
        <taxon>Viridiplantae</taxon>
        <taxon>Streptophyta</taxon>
        <taxon>Embryophyta</taxon>
        <taxon>Tracheophyta</taxon>
        <taxon>Spermatophyta</taxon>
        <taxon>Magnoliopsida</taxon>
        <taxon>eudicotyledons</taxon>
        <taxon>Gunneridae</taxon>
        <taxon>Pentapetalae</taxon>
        <taxon>rosids</taxon>
        <taxon>malvids</taxon>
        <taxon>Sapindales</taxon>
        <taxon>Anacardiaceae</taxon>
        <taxon>Pistacia</taxon>
    </lineage>
</organism>
<accession>A0ACC1B9U0</accession>
<sequence length="727" mass="82213">MVADKKDVELKSTSKLDQLPQPPSQSPQISCDRSHHNYDLCAITGPTVLDSTTSILFLVDSSTSTPPSIVEKIRPYPRKWEKFMMNRIKELTITSSPESPKCEVQHHVPALVFSVGGYTGNFWHEFNDGFIPLFITVNSIFPDQDFVLVISKARDWWVNKYADLLQTFSKYPIVKLDDDNTTHCFPSATLGLISHGFMTIDPALMPNSETFTHFRAFLDKAYGNGRIHPILKRNSPMARPRLVLPSRKALTHSLFLRSGSVFVQVVPLGLEWVAEVCFAKSARAMGLNYMEYKINAEESSLVEKYDRNELLIKDPDKKDLELKSTSNWTPLQSPKERQISCDRSHHSYDLCAINGPTILPPHNLYFLPCGSLHSSPPSFAEKIRPYPRKWENFTMKKIKELTITSTPQTPRCEVQHNVPALVFSAGGYNGNFWHDFNDGLIPLFITVNSVFPDQDFVLVITEARDAWVTKYADLLQTFSKHRIINLNNDNATHCFTSAALGLISHGFMSINPALMPTSKTFTHFRAFLDKAYGLGQRNYPSKHKSPAARPRLVLASRKGSLGRVILNQAKVKRVAEEVGFDVIVFKPTPRTPFQEAYAVVNSSHVMVGVHGAALTHSLFLRPGSVLVQVVPLGLEGLGEMCFGKSARAMGLEYMEYKINAGESSLVEKYDKNELLIRDPTAFRGKNWSDAIMAIYLKEQNVKFELFRFKEYLKQVYKKAKRFMDKEG</sequence>
<gene>
    <name evidence="1" type="ORF">Patl1_16744</name>
</gene>
<keyword evidence="2" id="KW-1185">Reference proteome</keyword>
<reference evidence="2" key="1">
    <citation type="journal article" date="2023" name="G3 (Bethesda)">
        <title>Genome assembly and association tests identify interacting loci associated with vigor, precocity, and sex in interspecific pistachio rootstocks.</title>
        <authorList>
            <person name="Palmer W."/>
            <person name="Jacygrad E."/>
            <person name="Sagayaradj S."/>
            <person name="Cavanaugh K."/>
            <person name="Han R."/>
            <person name="Bertier L."/>
            <person name="Beede B."/>
            <person name="Kafkas S."/>
            <person name="Golino D."/>
            <person name="Preece J."/>
            <person name="Michelmore R."/>
        </authorList>
    </citation>
    <scope>NUCLEOTIDE SEQUENCE [LARGE SCALE GENOMIC DNA]</scope>
</reference>
<dbReference type="Proteomes" id="UP001164250">
    <property type="component" value="Chromosome 6"/>
</dbReference>
<proteinExistence type="predicted"/>
<comment type="caution">
    <text evidence="1">The sequence shown here is derived from an EMBL/GenBank/DDBJ whole genome shotgun (WGS) entry which is preliminary data.</text>
</comment>
<protein>
    <submittedName>
        <fullName evidence="1">Uncharacterized protein</fullName>
    </submittedName>
</protein>